<comment type="caution">
    <text evidence="6">The sequence shown here is derived from an EMBL/GenBank/DDBJ whole genome shotgun (WGS) entry which is preliminary data.</text>
</comment>
<gene>
    <name evidence="6" type="ORF">SO694_00032253</name>
</gene>
<protein>
    <recommendedName>
        <fullName evidence="5">Inosine/uridine-preferring nucleoside hydrolase domain-containing protein</fullName>
    </recommendedName>
</protein>
<comment type="similarity">
    <text evidence="1">Belongs to the IUNH family.</text>
</comment>
<dbReference type="InterPro" id="IPR001910">
    <property type="entry name" value="Inosine/uridine_hydrolase_dom"/>
</dbReference>
<name>A0ABR1FKB6_AURAN</name>
<dbReference type="SUPFAM" id="SSF53590">
    <property type="entry name" value="Nucleoside hydrolase"/>
    <property type="match status" value="2"/>
</dbReference>
<dbReference type="Pfam" id="PF01156">
    <property type="entry name" value="IU_nuc_hydro"/>
    <property type="match status" value="1"/>
</dbReference>
<organism evidence="6 7">
    <name type="scientific">Aureococcus anophagefferens</name>
    <name type="common">Harmful bloom alga</name>
    <dbReference type="NCBI Taxonomy" id="44056"/>
    <lineage>
        <taxon>Eukaryota</taxon>
        <taxon>Sar</taxon>
        <taxon>Stramenopiles</taxon>
        <taxon>Ochrophyta</taxon>
        <taxon>Pelagophyceae</taxon>
        <taxon>Pelagomonadales</taxon>
        <taxon>Pelagomonadaceae</taxon>
        <taxon>Aureococcus</taxon>
    </lineage>
</organism>
<sequence length="821" mass="88477">MASLPPLALKTRDKPLHRQLSMAPSRMDIVPEKIVMFTDAGTDLDDEMAMIFARYLIEFNFIDLLGVVSVLHPSFKRAQLARGTMDMIGLHAVPVAFGTDGGDVAGRNEAPDAASFSYMPPDGSERSFSLETGRTLLYRILVAAEPKSVGVVVIASLKDAALFLRDNEALFAAKVKEVSIMGGVTAASVDRGGLLEPDTAHNNVFDATAAAFFYRRCQELGVRLVIVGRDAAYQVPITRRVYEGLAHTGSPIGWRLRNAQRTSIEALWRRAVRRAASEGDARAGLPARCDAAWFKATFCGGDGGVDDRGAGDPIWDLVKSFNMYDTLALIAAVPLLRDLLFDPVAVDVPATRGGGNGASHLLIGVSKENDGFASPEAKAECASLLRAAYATGLVLDHHAKSQIVVTMQVQPNKADEFMGLALLRALIELQAVDLLGIVLTSEERFGEVTTLEAAAARTRATLNALGLHNTRVLVQHASKRACQLEELYARAPQTGVRLVVIHSQTDAADFASRSPELFREKTLGAVVMGGVVATGLGVEDDGVVPCAALVPDADASNNRADEVAATFFTARCQALGVPMTVISRHLALACRLPRSVYDALGARGGPVGASVCDAQRASIEHLWRQVHLPAGHRDRQRKLADRCDATWFRDTFCGDDDALVDPPPSPSSPSTPRTPRRSRDAPPLPPASEDVWPYVSSFNVYTPLALLAAVPRIAAHFYDTRRYDVRGTTHDVVGSTQADPGARDVTELRLFLCRLIFKGVLMNASHFPDDPPSFAIDGVGTVDLDDAVPDCVDLHHERLVAKQETISKTILARILALKSPK</sequence>
<dbReference type="Gene3D" id="3.90.245.10">
    <property type="entry name" value="Ribonucleoside hydrolase-like"/>
    <property type="match status" value="2"/>
</dbReference>
<keyword evidence="7" id="KW-1185">Reference proteome</keyword>
<evidence type="ECO:0000313" key="6">
    <source>
        <dbReference type="EMBL" id="KAK7232446.1"/>
    </source>
</evidence>
<feature type="domain" description="Inosine/uridine-preferring nucleoside hydrolase" evidence="5">
    <location>
        <begin position="34"/>
        <end position="258"/>
    </location>
</feature>
<accession>A0ABR1FKB6</accession>
<dbReference type="PANTHER" id="PTHR12304">
    <property type="entry name" value="INOSINE-URIDINE PREFERRING NUCLEOSIDE HYDROLASE"/>
    <property type="match status" value="1"/>
</dbReference>
<evidence type="ECO:0000256" key="4">
    <source>
        <dbReference type="SAM" id="MobiDB-lite"/>
    </source>
</evidence>
<reference evidence="6 7" key="1">
    <citation type="submission" date="2024-03" db="EMBL/GenBank/DDBJ databases">
        <title>Aureococcus anophagefferens CCMP1851 and Kratosvirus quantuckense: Draft genome of a second virus-susceptible host strain in the model system.</title>
        <authorList>
            <person name="Chase E."/>
            <person name="Truchon A.R."/>
            <person name="Schepens W."/>
            <person name="Wilhelm S.W."/>
        </authorList>
    </citation>
    <scope>NUCLEOTIDE SEQUENCE [LARGE SCALE GENOMIC DNA]</scope>
    <source>
        <strain evidence="6 7">CCMP1851</strain>
    </source>
</reference>
<evidence type="ECO:0000256" key="1">
    <source>
        <dbReference type="ARBA" id="ARBA00009176"/>
    </source>
</evidence>
<keyword evidence="2" id="KW-0378">Hydrolase</keyword>
<dbReference type="InterPro" id="IPR023186">
    <property type="entry name" value="IUNH"/>
</dbReference>
<dbReference type="InterPro" id="IPR036452">
    <property type="entry name" value="Ribo_hydro-like"/>
</dbReference>
<evidence type="ECO:0000313" key="7">
    <source>
        <dbReference type="Proteomes" id="UP001363151"/>
    </source>
</evidence>
<keyword evidence="3" id="KW-0326">Glycosidase</keyword>
<evidence type="ECO:0000256" key="3">
    <source>
        <dbReference type="ARBA" id="ARBA00023295"/>
    </source>
</evidence>
<dbReference type="PANTHER" id="PTHR12304:SF4">
    <property type="entry name" value="URIDINE NUCLEOSIDASE"/>
    <property type="match status" value="1"/>
</dbReference>
<dbReference type="EMBL" id="JBBJCI010000368">
    <property type="protein sequence ID" value="KAK7232446.1"/>
    <property type="molecule type" value="Genomic_DNA"/>
</dbReference>
<proteinExistence type="inferred from homology"/>
<dbReference type="Proteomes" id="UP001363151">
    <property type="component" value="Unassembled WGS sequence"/>
</dbReference>
<evidence type="ECO:0000256" key="2">
    <source>
        <dbReference type="ARBA" id="ARBA00022801"/>
    </source>
</evidence>
<feature type="region of interest" description="Disordered" evidence="4">
    <location>
        <begin position="658"/>
        <end position="686"/>
    </location>
</feature>
<evidence type="ECO:0000259" key="5">
    <source>
        <dbReference type="Pfam" id="PF01156"/>
    </source>
</evidence>